<feature type="transmembrane region" description="Helical" evidence="6">
    <location>
        <begin position="408"/>
        <end position="425"/>
    </location>
</feature>
<dbReference type="Proteomes" id="UP001296104">
    <property type="component" value="Unassembled WGS sequence"/>
</dbReference>
<evidence type="ECO:0000259" key="8">
    <source>
        <dbReference type="Pfam" id="PF13127"/>
    </source>
</evidence>
<evidence type="ECO:0000256" key="2">
    <source>
        <dbReference type="ARBA" id="ARBA00022692"/>
    </source>
</evidence>
<reference evidence="9" key="1">
    <citation type="submission" date="2023-11" db="EMBL/GenBank/DDBJ databases">
        <authorList>
            <person name="Alioto T."/>
            <person name="Alioto T."/>
            <person name="Gomez Garrido J."/>
        </authorList>
    </citation>
    <scope>NUCLEOTIDE SEQUENCE</scope>
</reference>
<comment type="caution">
    <text evidence="9">The sequence shown here is derived from an EMBL/GenBank/DDBJ whole genome shotgun (WGS) entry which is preliminary data.</text>
</comment>
<evidence type="ECO:0000256" key="4">
    <source>
        <dbReference type="ARBA" id="ARBA00023136"/>
    </source>
</evidence>
<feature type="transmembrane region" description="Helical" evidence="6">
    <location>
        <begin position="48"/>
        <end position="73"/>
    </location>
</feature>
<sequence length="454" mass="50324">MSPMESAARGERLEISRVSEEDDSNPVRGARSTTTYARLFKLGRWRRIVGLVLLGVTIFLWTASNFLASTIFADNTYSKPFLVTYINTSFFILPLVPILLNKAFRNPDELKRWRNEIQSRLTRQYAPLKQDETDSSTFHESPLISGRRISVSPLPQVMLGDALERSQELSVKPAETDTTPLTLAETVTLSMEFCMLWFCANYFVAACLQYTTVASSTILTSTSSVFTLLFGSIFKVERFTLRKLIGVLASLAGIILISSIDLSGRSNDEEHRGDFPEKSPKEIAIGDFMAFLSAVFYGLYAVFMKKRIPDETRVDMPVFFGLVGVINVLILWPGFILLHVTGIETLELPPSGRVLAVILGNSVSSLIGDMTWAYAVLLTSPIVVTVGLSITIPLSLVGQIVLNDQTAGPWYWLGACIVVLSFVFVNHEEKQDEEAPPSLRSDDVGAVERQSSLP</sequence>
<evidence type="ECO:0000313" key="9">
    <source>
        <dbReference type="EMBL" id="CAK4034065.1"/>
    </source>
</evidence>
<feature type="domain" description="EamA" evidence="7">
    <location>
        <begin position="198"/>
        <end position="258"/>
    </location>
</feature>
<keyword evidence="2 6" id="KW-0812">Transmembrane</keyword>
<evidence type="ECO:0000256" key="5">
    <source>
        <dbReference type="SAM" id="MobiDB-lite"/>
    </source>
</evidence>
<evidence type="ECO:0000256" key="3">
    <source>
        <dbReference type="ARBA" id="ARBA00022989"/>
    </source>
</evidence>
<dbReference type="InterPro" id="IPR037185">
    <property type="entry name" value="EmrE-like"/>
</dbReference>
<dbReference type="EMBL" id="CAVMBE010000102">
    <property type="protein sequence ID" value="CAK4034065.1"/>
    <property type="molecule type" value="Genomic_DNA"/>
</dbReference>
<dbReference type="AlphaFoldDB" id="A0AAI8Z7C4"/>
<dbReference type="Pfam" id="PF00892">
    <property type="entry name" value="EamA"/>
    <property type="match status" value="1"/>
</dbReference>
<feature type="transmembrane region" description="Helical" evidence="6">
    <location>
        <begin position="283"/>
        <end position="304"/>
    </location>
</feature>
<evidence type="ECO:0000256" key="1">
    <source>
        <dbReference type="ARBA" id="ARBA00004141"/>
    </source>
</evidence>
<feature type="transmembrane region" description="Helical" evidence="6">
    <location>
        <begin position="244"/>
        <end position="263"/>
    </location>
</feature>
<feature type="transmembrane region" description="Helical" evidence="6">
    <location>
        <begin position="382"/>
        <end position="402"/>
    </location>
</feature>
<dbReference type="PANTHER" id="PTHR23051:SF0">
    <property type="entry name" value="SOLUTE CARRIER FAMILY 35 MEMBER F5"/>
    <property type="match status" value="1"/>
</dbReference>
<feature type="transmembrane region" description="Helical" evidence="6">
    <location>
        <begin position="354"/>
        <end position="375"/>
    </location>
</feature>
<evidence type="ECO:0000256" key="6">
    <source>
        <dbReference type="SAM" id="Phobius"/>
    </source>
</evidence>
<feature type="domain" description="DUF3955" evidence="8">
    <location>
        <begin position="49"/>
        <end position="97"/>
    </location>
</feature>
<dbReference type="SUPFAM" id="SSF103481">
    <property type="entry name" value="Multidrug resistance efflux transporter EmrE"/>
    <property type="match status" value="1"/>
</dbReference>
<feature type="transmembrane region" description="Helical" evidence="6">
    <location>
        <begin position="316"/>
        <end position="342"/>
    </location>
</feature>
<keyword evidence="4 6" id="KW-0472">Membrane</keyword>
<evidence type="ECO:0000313" key="10">
    <source>
        <dbReference type="Proteomes" id="UP001296104"/>
    </source>
</evidence>
<feature type="region of interest" description="Disordered" evidence="5">
    <location>
        <begin position="430"/>
        <end position="454"/>
    </location>
</feature>
<feature type="transmembrane region" description="Helical" evidence="6">
    <location>
        <begin position="85"/>
        <end position="104"/>
    </location>
</feature>
<keyword evidence="10" id="KW-1185">Reference proteome</keyword>
<name>A0AAI8Z7C4_9PEZI</name>
<dbReference type="GO" id="GO:0000329">
    <property type="term" value="C:fungal-type vacuole membrane"/>
    <property type="evidence" value="ECO:0007669"/>
    <property type="project" value="TreeGrafter"/>
</dbReference>
<evidence type="ECO:0000259" key="7">
    <source>
        <dbReference type="Pfam" id="PF00892"/>
    </source>
</evidence>
<comment type="subcellular location">
    <subcellularLocation>
        <location evidence="1">Membrane</location>
        <topology evidence="1">Multi-pass membrane protein</topology>
    </subcellularLocation>
</comment>
<dbReference type="InterPro" id="IPR025016">
    <property type="entry name" value="DUF3955"/>
</dbReference>
<keyword evidence="3 6" id="KW-1133">Transmembrane helix</keyword>
<organism evidence="9 10">
    <name type="scientific">Lecanosticta acicola</name>
    <dbReference type="NCBI Taxonomy" id="111012"/>
    <lineage>
        <taxon>Eukaryota</taxon>
        <taxon>Fungi</taxon>
        <taxon>Dikarya</taxon>
        <taxon>Ascomycota</taxon>
        <taxon>Pezizomycotina</taxon>
        <taxon>Dothideomycetes</taxon>
        <taxon>Dothideomycetidae</taxon>
        <taxon>Mycosphaerellales</taxon>
        <taxon>Mycosphaerellaceae</taxon>
        <taxon>Lecanosticta</taxon>
    </lineage>
</organism>
<accession>A0AAI8Z7C4</accession>
<dbReference type="InterPro" id="IPR000620">
    <property type="entry name" value="EamA_dom"/>
</dbReference>
<dbReference type="Pfam" id="PF13127">
    <property type="entry name" value="DUF3955"/>
    <property type="match status" value="1"/>
</dbReference>
<gene>
    <name evidence="9" type="ORF">LECACI_7A009223</name>
</gene>
<proteinExistence type="predicted"/>
<protein>
    <submittedName>
        <fullName evidence="9">Related to integral membrane</fullName>
    </submittedName>
</protein>
<dbReference type="PANTHER" id="PTHR23051">
    <property type="entry name" value="SOLUTE CARRIER FAMILY 35, MEMBER F5"/>
    <property type="match status" value="1"/>
</dbReference>